<dbReference type="InterPro" id="IPR029058">
    <property type="entry name" value="AB_hydrolase_fold"/>
</dbReference>
<dbReference type="InterPro" id="IPR010662">
    <property type="entry name" value="RBBP9/YdeN"/>
</dbReference>
<gene>
    <name evidence="1" type="ORF">CEJ45_04900</name>
</gene>
<sequence length="194" mass="21265">MSLTSPSSSTTPARLADFRVLVAPGLSDSGPEHWQSRWQRLYPGFERVQQDDWETPDLPRWSARLGEVLARDGRPTVIVAHSFGCLTTVHRTAALQAASEGSAHPIVAALLVAPADPVKFSLSAAVRHKLPYPALVVGSDNDPWMSAERARHWAEAWGAQFRSVGARGHINSESGLGDWTEGQQWLLELLERIA</sequence>
<accession>A0A225SX09</accession>
<name>A0A225SX09_9BURK</name>
<reference evidence="1 2" key="1">
    <citation type="journal article" date="2010" name="Int. J. Syst. Evol. Microbiol.">
        <title>Reclassification of Herbaspirillum putei as a later heterotypic synonym of Herbaspirillum huttiense, with the description of H. huttiense subsp. huttiense subsp. nov. and H. huttiense subsp. putei subsp. nov., comb. nov., and description of Herbaspirillum aquaticum sp. nov.</title>
        <authorList>
            <person name="Dobritsa A.P."/>
            <person name="Reddy M.C."/>
            <person name="Samadpour M."/>
        </authorList>
    </citation>
    <scope>NUCLEOTIDE SEQUENCE [LARGE SCALE GENOMIC DNA]</scope>
    <source>
        <strain evidence="1 2">IEH 4430</strain>
    </source>
</reference>
<dbReference type="Proteomes" id="UP000214747">
    <property type="component" value="Unassembled WGS sequence"/>
</dbReference>
<proteinExistence type="predicted"/>
<keyword evidence="2" id="KW-1185">Reference proteome</keyword>
<dbReference type="AlphaFoldDB" id="A0A225SX09"/>
<evidence type="ECO:0000313" key="1">
    <source>
        <dbReference type="EMBL" id="OWY35751.1"/>
    </source>
</evidence>
<dbReference type="GO" id="GO:0016787">
    <property type="term" value="F:hydrolase activity"/>
    <property type="evidence" value="ECO:0007669"/>
    <property type="project" value="UniProtKB-KW"/>
</dbReference>
<protein>
    <submittedName>
        <fullName evidence="1">Alpha/beta hydrolase</fullName>
    </submittedName>
</protein>
<dbReference type="Gene3D" id="3.40.50.1820">
    <property type="entry name" value="alpha/beta hydrolase"/>
    <property type="match status" value="1"/>
</dbReference>
<evidence type="ECO:0000313" key="2">
    <source>
        <dbReference type="Proteomes" id="UP000214747"/>
    </source>
</evidence>
<organism evidence="1 2">
    <name type="scientific">Herbaspirillum aquaticum</name>
    <dbReference type="NCBI Taxonomy" id="568783"/>
    <lineage>
        <taxon>Bacteria</taxon>
        <taxon>Pseudomonadati</taxon>
        <taxon>Pseudomonadota</taxon>
        <taxon>Betaproteobacteria</taxon>
        <taxon>Burkholderiales</taxon>
        <taxon>Oxalobacteraceae</taxon>
        <taxon>Herbaspirillum</taxon>
    </lineage>
</organism>
<keyword evidence="1" id="KW-0378">Hydrolase</keyword>
<dbReference type="SUPFAM" id="SSF53474">
    <property type="entry name" value="alpha/beta-Hydrolases"/>
    <property type="match status" value="1"/>
</dbReference>
<comment type="caution">
    <text evidence="1">The sequence shown here is derived from an EMBL/GenBank/DDBJ whole genome shotgun (WGS) entry which is preliminary data.</text>
</comment>
<dbReference type="RefSeq" id="WP_088754092.1">
    <property type="nucleotide sequence ID" value="NZ_JARJFG010000015.1"/>
</dbReference>
<dbReference type="EMBL" id="NJGV01000004">
    <property type="protein sequence ID" value="OWY35751.1"/>
    <property type="molecule type" value="Genomic_DNA"/>
</dbReference>
<dbReference type="Pfam" id="PF06821">
    <property type="entry name" value="Ser_hydrolase"/>
    <property type="match status" value="1"/>
</dbReference>